<proteinExistence type="predicted"/>
<reference evidence="2" key="1">
    <citation type="submission" date="2019-12" db="EMBL/GenBank/DDBJ databases">
        <authorList>
            <person name="Awala S.I."/>
            <person name="Rhee S.K."/>
        </authorList>
    </citation>
    <scope>NUCLEOTIDE SEQUENCE [LARGE SCALE GENOMIC DNA]</scope>
    <source>
        <strain evidence="2">IM1</strain>
    </source>
</reference>
<protein>
    <submittedName>
        <fullName evidence="1">Uncharacterized protein</fullName>
    </submittedName>
</protein>
<dbReference type="KEGG" id="metu:GNH96_00895"/>
<gene>
    <name evidence="1" type="ORF">GNH96_00895</name>
</gene>
<evidence type="ECO:0000313" key="2">
    <source>
        <dbReference type="Proteomes" id="UP000503004"/>
    </source>
</evidence>
<name>A0A858Q4C8_9GAMM</name>
<evidence type="ECO:0000313" key="1">
    <source>
        <dbReference type="EMBL" id="QJD28663.1"/>
    </source>
</evidence>
<keyword evidence="2" id="KW-1185">Reference proteome</keyword>
<organism evidence="1 2">
    <name type="scientific">Methylococcus geothermalis</name>
    <dbReference type="NCBI Taxonomy" id="2681310"/>
    <lineage>
        <taxon>Bacteria</taxon>
        <taxon>Pseudomonadati</taxon>
        <taxon>Pseudomonadota</taxon>
        <taxon>Gammaproteobacteria</taxon>
        <taxon>Methylococcales</taxon>
        <taxon>Methylococcaceae</taxon>
        <taxon>Methylococcus</taxon>
    </lineage>
</organism>
<accession>A0A858Q4C8</accession>
<dbReference type="RefSeq" id="WP_169601429.1">
    <property type="nucleotide sequence ID" value="NZ_CP046565.1"/>
</dbReference>
<dbReference type="EMBL" id="CP046565">
    <property type="protein sequence ID" value="QJD28663.1"/>
    <property type="molecule type" value="Genomic_DNA"/>
</dbReference>
<dbReference type="Proteomes" id="UP000503004">
    <property type="component" value="Chromosome"/>
</dbReference>
<sequence length="58" mass="6707">MDGIIIRAGYSEALHRMPEVPEKRHGWEPLSGAELIRSVLPEISRLAEAIERKKRQRE</sequence>
<dbReference type="AlphaFoldDB" id="A0A858Q4C8"/>